<keyword evidence="2" id="KW-1185">Reference proteome</keyword>
<keyword evidence="1" id="KW-0378">Hydrolase</keyword>
<dbReference type="EMBL" id="BSXG01000021">
    <property type="protein sequence ID" value="GME25624.1"/>
    <property type="molecule type" value="Genomic_DNA"/>
</dbReference>
<organism evidence="1 2">
    <name type="scientific">Neofusicoccum parvum</name>
    <dbReference type="NCBI Taxonomy" id="310453"/>
    <lineage>
        <taxon>Eukaryota</taxon>
        <taxon>Fungi</taxon>
        <taxon>Dikarya</taxon>
        <taxon>Ascomycota</taxon>
        <taxon>Pezizomycotina</taxon>
        <taxon>Dothideomycetes</taxon>
        <taxon>Dothideomycetes incertae sedis</taxon>
        <taxon>Botryosphaeriales</taxon>
        <taxon>Botryosphaeriaceae</taxon>
        <taxon>Neofusicoccum</taxon>
    </lineage>
</organism>
<evidence type="ECO:0000313" key="1">
    <source>
        <dbReference type="EMBL" id="GME25624.1"/>
    </source>
</evidence>
<evidence type="ECO:0000313" key="2">
    <source>
        <dbReference type="Proteomes" id="UP001165186"/>
    </source>
</evidence>
<sequence length="239" mass="26213">MSRRAAIKTALALVLPPAAALLWLAASSAALVDTPRAVMPRWDRQAVLGLALARPAAVAAQRAVDLSGPGWTLSNPSLNVSVPAHLPSQVHLDLFAAQVIEDPYYGLNDFNLRWVAWANWTYTSAPLTSLNTNASSTYLLFNGLDTFTSIDLCGQHVASTNNQFRQYYFEVSEIVKNCAEAPVLSINFGSAPAIANEIAAQPGQETWPFGVQGLFEFSNRHFIRKEQSDFGWDWVSKKF</sequence>
<comment type="caution">
    <text evidence="1">The sequence shown here is derived from an EMBL/GenBank/DDBJ whole genome shotgun (WGS) entry which is preliminary data.</text>
</comment>
<gene>
    <name evidence="1" type="primary">g121</name>
    <name evidence="1" type="ORF">NpPPO83_00000121</name>
</gene>
<accession>A0ACB5RYN1</accession>
<protein>
    <submittedName>
        <fullName evidence="1">Glycoside hydrolase family 2 protein</fullName>
    </submittedName>
</protein>
<reference evidence="1" key="1">
    <citation type="submission" date="2024-09" db="EMBL/GenBank/DDBJ databases">
        <title>Draft Genome Sequences of Neofusicoccum parvum.</title>
        <authorList>
            <person name="Ashida A."/>
            <person name="Camagna M."/>
            <person name="Tanaka A."/>
            <person name="Takemoto D."/>
        </authorList>
    </citation>
    <scope>NUCLEOTIDE SEQUENCE</scope>
    <source>
        <strain evidence="1">PPO83</strain>
    </source>
</reference>
<name>A0ACB5RYN1_9PEZI</name>
<proteinExistence type="predicted"/>
<dbReference type="Proteomes" id="UP001165186">
    <property type="component" value="Unassembled WGS sequence"/>
</dbReference>